<organism evidence="9 10">
    <name type="scientific">Hydra vulgaris</name>
    <name type="common">Hydra</name>
    <name type="synonym">Hydra attenuata</name>
    <dbReference type="NCBI Taxonomy" id="6087"/>
    <lineage>
        <taxon>Eukaryota</taxon>
        <taxon>Metazoa</taxon>
        <taxon>Cnidaria</taxon>
        <taxon>Hydrozoa</taxon>
        <taxon>Hydroidolina</taxon>
        <taxon>Anthoathecata</taxon>
        <taxon>Aplanulata</taxon>
        <taxon>Hydridae</taxon>
        <taxon>Hydra</taxon>
    </lineage>
</organism>
<dbReference type="Proteomes" id="UP001652625">
    <property type="component" value="Chromosome 01"/>
</dbReference>
<reference evidence="10" key="2">
    <citation type="submission" date="2025-08" db="UniProtKB">
        <authorList>
            <consortium name="RefSeq"/>
        </authorList>
    </citation>
    <scope>IDENTIFICATION</scope>
</reference>
<keyword evidence="5 7" id="KW-0408">Iron</keyword>
<dbReference type="PANTHER" id="PTHR24289">
    <property type="entry name" value="STEROID 17-ALPHA-HYDROXYLASE/17,20 LYASE"/>
    <property type="match status" value="1"/>
</dbReference>
<dbReference type="Gene3D" id="1.10.630.10">
    <property type="entry name" value="Cytochrome P450"/>
    <property type="match status" value="1"/>
</dbReference>
<keyword evidence="8" id="KW-0472">Membrane</keyword>
<evidence type="ECO:0000256" key="3">
    <source>
        <dbReference type="ARBA" id="ARBA00022723"/>
    </source>
</evidence>
<evidence type="ECO:0000256" key="4">
    <source>
        <dbReference type="ARBA" id="ARBA00023002"/>
    </source>
</evidence>
<dbReference type="InterPro" id="IPR002401">
    <property type="entry name" value="Cyt_P450_E_grp-I"/>
</dbReference>
<proteinExistence type="inferred from homology"/>
<keyword evidence="8" id="KW-1133">Transmembrane helix</keyword>
<protein>
    <submittedName>
        <fullName evidence="10">Steroid 17-alpha-hydroxylase/17,20 lyase</fullName>
    </submittedName>
</protein>
<evidence type="ECO:0000256" key="5">
    <source>
        <dbReference type="ARBA" id="ARBA00023004"/>
    </source>
</evidence>
<dbReference type="PANTHER" id="PTHR24289:SF1">
    <property type="entry name" value="STEROID 17-ALPHA-HYDROXYLASE_17,20 LYASE"/>
    <property type="match status" value="1"/>
</dbReference>
<gene>
    <name evidence="10" type="primary">LOC100208457</name>
</gene>
<dbReference type="InterPro" id="IPR001128">
    <property type="entry name" value="Cyt_P450"/>
</dbReference>
<dbReference type="InterPro" id="IPR036396">
    <property type="entry name" value="Cyt_P450_sf"/>
</dbReference>
<keyword evidence="6 7" id="KW-0503">Monooxygenase</keyword>
<dbReference type="PRINTS" id="PR00385">
    <property type="entry name" value="P450"/>
</dbReference>
<keyword evidence="4 7" id="KW-0560">Oxidoreductase</keyword>
<dbReference type="PROSITE" id="PS00086">
    <property type="entry name" value="CYTOCHROME_P450"/>
    <property type="match status" value="1"/>
</dbReference>
<dbReference type="PRINTS" id="PR00463">
    <property type="entry name" value="EP450I"/>
</dbReference>
<accession>A0ABM4B812</accession>
<keyword evidence="2 7" id="KW-0349">Heme</keyword>
<evidence type="ECO:0000313" key="9">
    <source>
        <dbReference type="Proteomes" id="UP001652625"/>
    </source>
</evidence>
<reference evidence="9" key="1">
    <citation type="submission" date="2025-05" db="UniProtKB">
        <authorList>
            <consortium name="RefSeq"/>
        </authorList>
    </citation>
    <scope>NUCLEOTIDE SEQUENCE [LARGE SCALE GENOMIC DNA]</scope>
</reference>
<evidence type="ECO:0000256" key="1">
    <source>
        <dbReference type="ARBA" id="ARBA00010617"/>
    </source>
</evidence>
<dbReference type="GeneID" id="100208457"/>
<keyword evidence="8" id="KW-0812">Transmembrane</keyword>
<keyword evidence="9" id="KW-1185">Reference proteome</keyword>
<keyword evidence="3 7" id="KW-0479">Metal-binding</keyword>
<dbReference type="RefSeq" id="XP_065645007.1">
    <property type="nucleotide sequence ID" value="XM_065788935.1"/>
</dbReference>
<dbReference type="Pfam" id="PF00067">
    <property type="entry name" value="p450"/>
    <property type="match status" value="1"/>
</dbReference>
<dbReference type="InterPro" id="IPR017972">
    <property type="entry name" value="Cyt_P450_CS"/>
</dbReference>
<evidence type="ECO:0000256" key="6">
    <source>
        <dbReference type="ARBA" id="ARBA00023033"/>
    </source>
</evidence>
<evidence type="ECO:0000256" key="8">
    <source>
        <dbReference type="SAM" id="Phobius"/>
    </source>
</evidence>
<dbReference type="SUPFAM" id="SSF48264">
    <property type="entry name" value="Cytochrome P450"/>
    <property type="match status" value="1"/>
</dbReference>
<evidence type="ECO:0000256" key="2">
    <source>
        <dbReference type="ARBA" id="ARBA00022617"/>
    </source>
</evidence>
<comment type="similarity">
    <text evidence="1 7">Belongs to the cytochrome P450 family.</text>
</comment>
<feature type="transmembrane region" description="Helical" evidence="8">
    <location>
        <begin position="14"/>
        <end position="35"/>
    </location>
</feature>
<evidence type="ECO:0000256" key="7">
    <source>
        <dbReference type="RuleBase" id="RU000461"/>
    </source>
</evidence>
<dbReference type="GO" id="GO:0016829">
    <property type="term" value="F:lyase activity"/>
    <property type="evidence" value="ECO:0007669"/>
    <property type="project" value="UniProtKB-KW"/>
</dbReference>
<keyword evidence="10" id="KW-0456">Lyase</keyword>
<name>A0ABM4B812_HYDVU</name>
<sequence>MIQTIVTVQQTTLVFQQLIFAVLVPAFLYFVFSYLQHLWICSKYPKGLFPLPLLGNIHQLGKNSSQTFSSLTKIYGDIFSVSIGTQRLVILNSMESIHEALLTKGSIFGGRPTEFTSNVFTKGYKNLSHTDYGPNLKALRKVIHLSVQKYAGGLTRQEQMITFERDELCKKLFNTEKEIALRCEIDFCTVNVMSGYLFNERFLNQNSEFKDVVKSIQLLLDNSGIIDKTTFVHWLRYLPLREWNEIKQARFVLNPWVEKKVEDHWRRYNENEITNVTDSMIQHFLTKYDDLDSDFAKKYITLLLIELLVAGTETTAITICWMVLYLIHNPEYQEEIYKEITSSISCRYPTLAEKNLFPLLQAFIQETLRMTSVVPLNLAHKALKDTTICGKIIPKDAIVITNLWGLHHDNRYFENPDKFDPKRWINENGHFDSVSQKYFKPFSAGARVCLGETLAKNQLFLIISGLIMNFIFTSAPGKDLPSLEGQFGITYRPNSFKVLLKKRPEIQKM</sequence>
<evidence type="ECO:0000313" key="10">
    <source>
        <dbReference type="RefSeq" id="XP_065645007.1"/>
    </source>
</evidence>